<sequence length="59" mass="7330">MKRQRKDTQLCVKTSATHKKQTSLRERYRRDVDFRVKKKESITIKYKTDLHFRMKQKET</sequence>
<feature type="region of interest" description="Disordered" evidence="1">
    <location>
        <begin position="1"/>
        <end position="24"/>
    </location>
</feature>
<reference evidence="2" key="2">
    <citation type="journal article" date="2015" name="Fish Shellfish Immunol.">
        <title>Early steps in the European eel (Anguilla anguilla)-Vibrio vulnificus interaction in the gills: Role of the RtxA13 toxin.</title>
        <authorList>
            <person name="Callol A."/>
            <person name="Pajuelo D."/>
            <person name="Ebbesson L."/>
            <person name="Teles M."/>
            <person name="MacKenzie S."/>
            <person name="Amaro C."/>
        </authorList>
    </citation>
    <scope>NUCLEOTIDE SEQUENCE</scope>
</reference>
<organism evidence="2">
    <name type="scientific">Anguilla anguilla</name>
    <name type="common">European freshwater eel</name>
    <name type="synonym">Muraena anguilla</name>
    <dbReference type="NCBI Taxonomy" id="7936"/>
    <lineage>
        <taxon>Eukaryota</taxon>
        <taxon>Metazoa</taxon>
        <taxon>Chordata</taxon>
        <taxon>Craniata</taxon>
        <taxon>Vertebrata</taxon>
        <taxon>Euteleostomi</taxon>
        <taxon>Actinopterygii</taxon>
        <taxon>Neopterygii</taxon>
        <taxon>Teleostei</taxon>
        <taxon>Anguilliformes</taxon>
        <taxon>Anguillidae</taxon>
        <taxon>Anguilla</taxon>
    </lineage>
</organism>
<proteinExistence type="predicted"/>
<evidence type="ECO:0000256" key="1">
    <source>
        <dbReference type="SAM" id="MobiDB-lite"/>
    </source>
</evidence>
<protein>
    <submittedName>
        <fullName evidence="2">Uncharacterized protein</fullName>
    </submittedName>
</protein>
<dbReference type="EMBL" id="GBXM01046468">
    <property type="protein sequence ID" value="JAH62109.1"/>
    <property type="molecule type" value="Transcribed_RNA"/>
</dbReference>
<accession>A0A0E9U867</accession>
<reference evidence="2" key="1">
    <citation type="submission" date="2014-11" db="EMBL/GenBank/DDBJ databases">
        <authorList>
            <person name="Amaro Gonzalez C."/>
        </authorList>
    </citation>
    <scope>NUCLEOTIDE SEQUENCE</scope>
</reference>
<evidence type="ECO:0000313" key="2">
    <source>
        <dbReference type="EMBL" id="JAH62109.1"/>
    </source>
</evidence>
<name>A0A0E9U867_ANGAN</name>
<dbReference type="AlphaFoldDB" id="A0A0E9U867"/>